<dbReference type="EMBL" id="KT321316">
    <property type="protein sequence ID" value="ALA45395.1"/>
    <property type="molecule type" value="Genomic_DNA"/>
</dbReference>
<evidence type="ECO:0000313" key="2">
    <source>
        <dbReference type="Proteomes" id="UP000201646"/>
    </source>
</evidence>
<keyword evidence="2" id="KW-1185">Reference proteome</keyword>
<dbReference type="GeneID" id="26798958"/>
<dbReference type="RefSeq" id="YP_009226493.1">
    <property type="nucleotide sequence ID" value="NC_029106.1"/>
</dbReference>
<accession>A0A0K2FI05</accession>
<evidence type="ECO:0000313" key="1">
    <source>
        <dbReference type="EMBL" id="ALA45395.1"/>
    </source>
</evidence>
<name>A0A0K2FI05_9CAUD</name>
<dbReference type="Proteomes" id="UP000201646">
    <property type="component" value="Segment"/>
</dbReference>
<reference evidence="1" key="1">
    <citation type="submission" date="2015-09" db="EMBL/GenBank/DDBJ databases">
        <authorList>
            <person name="Zhao X."/>
        </authorList>
    </citation>
    <scope>NUCLEOTIDE SEQUENCE [LARGE SCALE GENOMIC DNA]</scope>
</reference>
<dbReference type="KEGG" id="vg:26798958"/>
<protein>
    <submittedName>
        <fullName evidence="1">Uncharacterized protein</fullName>
    </submittedName>
</protein>
<sequence length="107" mass="12090">MVTEYSDEAREEMALTPDEVAALVKKAPARARFYLRCQFDAPIAGSDNEVFRDAGRISIKITRAELLRRLPESLSAGLVERGARIPVCKYTRAYAHNLQPYIAYWIG</sequence>
<proteinExistence type="predicted"/>
<organism evidence="1 2">
    <name type="scientific">Achromobacter phage phiAxp-2</name>
    <dbReference type="NCBI Taxonomy" id="1664246"/>
    <lineage>
        <taxon>Viruses</taxon>
        <taxon>Duplodnaviria</taxon>
        <taxon>Heunggongvirae</taxon>
        <taxon>Uroviricota</taxon>
        <taxon>Caudoviricetes</taxon>
        <taxon>Casjensviridae</taxon>
        <taxon>Fengtaivirus</taxon>
        <taxon>Fengtaivirus Axp2</taxon>
    </lineage>
</organism>
<gene>
    <name evidence="1" type="ORF">ADP64_000075</name>
</gene>